<name>A0A934PL26_9FLAO</name>
<evidence type="ECO:0000313" key="1">
    <source>
        <dbReference type="EMBL" id="MBK0370136.1"/>
    </source>
</evidence>
<dbReference type="RefSeq" id="WP_200106259.1">
    <property type="nucleotide sequence ID" value="NZ_JAEHFV010000003.1"/>
</dbReference>
<dbReference type="GO" id="GO:0046872">
    <property type="term" value="F:metal ion binding"/>
    <property type="evidence" value="ECO:0007669"/>
    <property type="project" value="InterPro"/>
</dbReference>
<evidence type="ECO:0000313" key="2">
    <source>
        <dbReference type="Proteomes" id="UP000609172"/>
    </source>
</evidence>
<dbReference type="AlphaFoldDB" id="A0A934PL26"/>
<gene>
    <name evidence="1" type="ORF">I5M07_09810</name>
</gene>
<dbReference type="Proteomes" id="UP000609172">
    <property type="component" value="Unassembled WGS sequence"/>
</dbReference>
<proteinExistence type="predicted"/>
<organism evidence="1 2">
    <name type="scientific">Flavobacterium agrisoli</name>
    <dbReference type="NCBI Taxonomy" id="2793066"/>
    <lineage>
        <taxon>Bacteria</taxon>
        <taxon>Pseudomonadati</taxon>
        <taxon>Bacteroidota</taxon>
        <taxon>Flavobacteriia</taxon>
        <taxon>Flavobacteriales</taxon>
        <taxon>Flavobacteriaceae</taxon>
        <taxon>Flavobacterium</taxon>
    </lineage>
</organism>
<dbReference type="SUPFAM" id="SSF55008">
    <property type="entry name" value="HMA, heavy metal-associated domain"/>
    <property type="match status" value="1"/>
</dbReference>
<sequence>MSLLSENIIPGNHGKIFTTNATKESDINAITKELLKIEGVMDVVFDQDSYPKEFTIHTSKIIEVETIEDHVKNTGFNAIPKGYFAL</sequence>
<accession>A0A934PL26</accession>
<comment type="caution">
    <text evidence="1">The sequence shown here is derived from an EMBL/GenBank/DDBJ whole genome shotgun (WGS) entry which is preliminary data.</text>
</comment>
<reference evidence="1" key="1">
    <citation type="submission" date="2020-12" db="EMBL/GenBank/DDBJ databases">
        <title>Bacterial novel species Flavobacterium sp. SE-1-e isolated from soil.</title>
        <authorList>
            <person name="Jung H.-Y."/>
        </authorList>
    </citation>
    <scope>NUCLEOTIDE SEQUENCE</scope>
    <source>
        <strain evidence="1">SE-1-e</strain>
    </source>
</reference>
<protein>
    <submittedName>
        <fullName evidence="1">Heavy-metal-associated domain-containing protein</fullName>
    </submittedName>
</protein>
<dbReference type="EMBL" id="JAEHFV010000003">
    <property type="protein sequence ID" value="MBK0370136.1"/>
    <property type="molecule type" value="Genomic_DNA"/>
</dbReference>
<dbReference type="InterPro" id="IPR036163">
    <property type="entry name" value="HMA_dom_sf"/>
</dbReference>
<keyword evidence="2" id="KW-1185">Reference proteome</keyword>